<dbReference type="SUPFAM" id="SSF57850">
    <property type="entry name" value="RING/U-box"/>
    <property type="match status" value="1"/>
</dbReference>
<keyword evidence="3 5" id="KW-0863">Zinc-finger</keyword>
<dbReference type="CDD" id="cd19814">
    <property type="entry name" value="Bbox1_RNF207-like"/>
    <property type="match status" value="1"/>
</dbReference>
<dbReference type="Pfam" id="PF13445">
    <property type="entry name" value="zf-RING_UBOX"/>
    <property type="match status" value="1"/>
</dbReference>
<dbReference type="PROSITE" id="PS50089">
    <property type="entry name" value="ZF_RING_2"/>
    <property type="match status" value="1"/>
</dbReference>
<dbReference type="InterPro" id="IPR017907">
    <property type="entry name" value="Znf_RING_CS"/>
</dbReference>
<evidence type="ECO:0000259" key="6">
    <source>
        <dbReference type="PROSITE" id="PS50089"/>
    </source>
</evidence>
<evidence type="ECO:0000313" key="8">
    <source>
        <dbReference type="EMBL" id="MFH4981965.1"/>
    </source>
</evidence>
<dbReference type="InterPro" id="IPR013083">
    <property type="entry name" value="Znf_RING/FYVE/PHD"/>
</dbReference>
<name>A0ABD6EPS1_9BILA</name>
<organism evidence="8 9">
    <name type="scientific">Gnathostoma spinigerum</name>
    <dbReference type="NCBI Taxonomy" id="75299"/>
    <lineage>
        <taxon>Eukaryota</taxon>
        <taxon>Metazoa</taxon>
        <taxon>Ecdysozoa</taxon>
        <taxon>Nematoda</taxon>
        <taxon>Chromadorea</taxon>
        <taxon>Rhabditida</taxon>
        <taxon>Spirurina</taxon>
        <taxon>Gnathostomatomorpha</taxon>
        <taxon>Gnathostomatoidea</taxon>
        <taxon>Gnathostomatidae</taxon>
        <taxon>Gnathostoma</taxon>
    </lineage>
</organism>
<evidence type="ECO:0000256" key="2">
    <source>
        <dbReference type="ARBA" id="ARBA00022723"/>
    </source>
</evidence>
<dbReference type="PROSITE" id="PS50119">
    <property type="entry name" value="ZF_BBOX"/>
    <property type="match status" value="1"/>
</dbReference>
<sequence>MACPTSLLMFKLENAETRNPLECLICDKEFENPVRLPCHHSYCLDCIRNKNECPVCGCLVDDELTPDRLLTFLIDTSHETADVCANCDKISMPMHFCETCQQPLCNQCRLNTHQAKMFAAHRIALLEERGKVKGRILCPLHGEPYILYSIDTRSLACIVCFNNAALDSRHHLIHIDTAHKMGCEKLEKAVAKLRTFQDDIREQLQLRKRLAIELCESHRASCESIRQTYQEMFDAMLFVRDRLLKKLDEEKEKRERHFHEQMRYLIALQPSIRLYLLSSSIFCSSASKLDFLQSSNDLLKRIQGLLSMECEKPQFTGEIEMNFREEFSHALEPYLGLSSVLMNLPHRCISESSSENTDKSVGQHRRSSYVRRSGSVYTNGSSLPTKYHLLIDLAGAFGEHFSKVEAPLRQYDHEMTNLGRRVQEVQRDLTLRKCMVRKEELDALVKK</sequence>
<proteinExistence type="predicted"/>
<dbReference type="GO" id="GO:0008270">
    <property type="term" value="F:zinc ion binding"/>
    <property type="evidence" value="ECO:0007669"/>
    <property type="project" value="UniProtKB-KW"/>
</dbReference>
<dbReference type="InterPro" id="IPR027370">
    <property type="entry name" value="Znf-RING_euk"/>
</dbReference>
<dbReference type="PANTHER" id="PTHR22635">
    <property type="entry name" value="RING FINGER PROTEIN 207"/>
    <property type="match status" value="1"/>
</dbReference>
<dbReference type="Gene3D" id="3.30.40.10">
    <property type="entry name" value="Zinc/RING finger domain, C3HC4 (zinc finger)"/>
    <property type="match status" value="1"/>
</dbReference>
<dbReference type="PROSITE" id="PS00518">
    <property type="entry name" value="ZF_RING_1"/>
    <property type="match status" value="1"/>
</dbReference>
<dbReference type="InterPro" id="IPR039320">
    <property type="entry name" value="RNF207"/>
</dbReference>
<gene>
    <name evidence="8" type="ORF">AB6A40_008674</name>
</gene>
<evidence type="ECO:0000256" key="4">
    <source>
        <dbReference type="ARBA" id="ARBA00022833"/>
    </source>
</evidence>
<dbReference type="AlphaFoldDB" id="A0ABD6EPS1"/>
<dbReference type="EMBL" id="JBGFUD010008216">
    <property type="protein sequence ID" value="MFH4981965.1"/>
    <property type="molecule type" value="Genomic_DNA"/>
</dbReference>
<dbReference type="Gene3D" id="3.30.160.60">
    <property type="entry name" value="Classic Zinc Finger"/>
    <property type="match status" value="1"/>
</dbReference>
<keyword evidence="4" id="KW-0862">Zinc</keyword>
<feature type="domain" description="RING-type" evidence="6">
    <location>
        <begin position="23"/>
        <end position="56"/>
    </location>
</feature>
<evidence type="ECO:0000256" key="5">
    <source>
        <dbReference type="PROSITE-ProRule" id="PRU00024"/>
    </source>
</evidence>
<keyword evidence="9" id="KW-1185">Reference proteome</keyword>
<comment type="caution">
    <text evidence="8">The sequence shown here is derived from an EMBL/GenBank/DDBJ whole genome shotgun (WGS) entry which is preliminary data.</text>
</comment>
<dbReference type="SMART" id="SM00184">
    <property type="entry name" value="RING"/>
    <property type="match status" value="1"/>
</dbReference>
<dbReference type="SMART" id="SM00336">
    <property type="entry name" value="BBOX"/>
    <property type="match status" value="1"/>
</dbReference>
<protein>
    <recommendedName>
        <fullName evidence="1">RING finger protein 207</fullName>
    </recommendedName>
</protein>
<reference evidence="8 9" key="1">
    <citation type="submission" date="2024-08" db="EMBL/GenBank/DDBJ databases">
        <title>Gnathostoma spinigerum genome.</title>
        <authorList>
            <person name="Gonzalez-Bertolin B."/>
            <person name="Monzon S."/>
            <person name="Zaballos A."/>
            <person name="Jimenez P."/>
            <person name="Dekumyoy P."/>
            <person name="Varona S."/>
            <person name="Cuesta I."/>
            <person name="Sumanam S."/>
            <person name="Adisakwattana P."/>
            <person name="Gasser R.B."/>
            <person name="Hernandez-Gonzalez A."/>
            <person name="Young N.D."/>
            <person name="Perteguer M.J."/>
        </authorList>
    </citation>
    <scope>NUCLEOTIDE SEQUENCE [LARGE SCALE GENOMIC DNA]</scope>
    <source>
        <strain evidence="8">AL3</strain>
        <tissue evidence="8">Liver</tissue>
    </source>
</reference>
<evidence type="ECO:0000256" key="3">
    <source>
        <dbReference type="ARBA" id="ARBA00022771"/>
    </source>
</evidence>
<keyword evidence="2" id="KW-0479">Metal-binding</keyword>
<dbReference type="Pfam" id="PF00643">
    <property type="entry name" value="zf-B_box"/>
    <property type="match status" value="1"/>
</dbReference>
<evidence type="ECO:0000313" key="9">
    <source>
        <dbReference type="Proteomes" id="UP001608902"/>
    </source>
</evidence>
<feature type="domain" description="B box-type" evidence="7">
    <location>
        <begin position="79"/>
        <end position="126"/>
    </location>
</feature>
<dbReference type="InterPro" id="IPR000315">
    <property type="entry name" value="Znf_B-box"/>
</dbReference>
<evidence type="ECO:0000259" key="7">
    <source>
        <dbReference type="PROSITE" id="PS50119"/>
    </source>
</evidence>
<evidence type="ECO:0000256" key="1">
    <source>
        <dbReference type="ARBA" id="ARBA00021526"/>
    </source>
</evidence>
<dbReference type="InterPro" id="IPR001841">
    <property type="entry name" value="Znf_RING"/>
</dbReference>
<dbReference type="Proteomes" id="UP001608902">
    <property type="component" value="Unassembled WGS sequence"/>
</dbReference>
<dbReference type="PANTHER" id="PTHR22635:SF0">
    <property type="entry name" value="RING FINGER PROTEIN 207"/>
    <property type="match status" value="1"/>
</dbReference>
<accession>A0ABD6EPS1</accession>